<feature type="transmembrane region" description="Helical" evidence="2">
    <location>
        <begin position="190"/>
        <end position="207"/>
    </location>
</feature>
<name>A0A426DHN6_9FIRM</name>
<dbReference type="AlphaFoldDB" id="A0A426DHN6"/>
<feature type="transmembrane region" description="Helical" evidence="2">
    <location>
        <begin position="88"/>
        <end position="106"/>
    </location>
</feature>
<protein>
    <submittedName>
        <fullName evidence="3">Uncharacterized protein</fullName>
    </submittedName>
</protein>
<reference evidence="3" key="1">
    <citation type="submission" date="2018-10" db="EMBL/GenBank/DDBJ databases">
        <title>Schaedlerella arabinophila gen. nov. sp. nov., isolated from the mouse intestinal tract and comparative analysis with the genome of the closely related altered Schaedler flora strain ASF502.</title>
        <authorList>
            <person name="Miyake S."/>
            <person name="Soh M."/>
            <person name="Seedorf H."/>
        </authorList>
    </citation>
    <scope>NUCLEOTIDE SEQUENCE [LARGE SCALE GENOMIC DNA]</scope>
    <source>
        <strain evidence="3">DSM 106076</strain>
    </source>
</reference>
<feature type="transmembrane region" description="Helical" evidence="2">
    <location>
        <begin position="219"/>
        <end position="238"/>
    </location>
</feature>
<sequence length="363" mass="39782">MSTLLVWREQLQIFYAKYSIFIRIGLQFALGFLVFNQINSNIGFMKAASKTPCTLGLSAVCAFLPLIVMVMAATALVLLHFYTLSLPVAIVAALLFLLMYIFYFRFSTGKSWLVLLMACSMAMNIPFVLPIAVGLLGTPACAVPVACGTFSYYLIHLVKGSSSTFKSGDGVELVETLISFTKQSLMNQEMWIMIAAVAICILFVYSIRTRSVDHAWKIASAAGAVMAVVLCTAGNVALNLHISLSPLVISGVIGVLVGLLLEVVFLSVDYARTEYLEFEDDEYHYYVKAVPKIGVTVPQKSVKHINERQNTGNEGGKKNWVDNNTQAPPSYGTGYLDRPKSADEILLERSLNKELGLDGKGKK</sequence>
<evidence type="ECO:0000256" key="1">
    <source>
        <dbReference type="SAM" id="MobiDB-lite"/>
    </source>
</evidence>
<feature type="transmembrane region" description="Helical" evidence="2">
    <location>
        <begin position="244"/>
        <end position="268"/>
    </location>
</feature>
<evidence type="ECO:0000313" key="4">
    <source>
        <dbReference type="Proteomes" id="UP000274920"/>
    </source>
</evidence>
<keyword evidence="2" id="KW-0812">Transmembrane</keyword>
<organism evidence="3 4">
    <name type="scientific">Schaedlerella arabinosiphila</name>
    <dbReference type="NCBI Taxonomy" id="2044587"/>
    <lineage>
        <taxon>Bacteria</taxon>
        <taxon>Bacillati</taxon>
        <taxon>Bacillota</taxon>
        <taxon>Clostridia</taxon>
        <taxon>Lachnospirales</taxon>
        <taxon>Lachnospiraceae</taxon>
        <taxon>Schaedlerella</taxon>
    </lineage>
</organism>
<evidence type="ECO:0000313" key="3">
    <source>
        <dbReference type="EMBL" id="RRK32231.1"/>
    </source>
</evidence>
<feature type="transmembrane region" description="Helical" evidence="2">
    <location>
        <begin position="12"/>
        <end position="35"/>
    </location>
</feature>
<gene>
    <name evidence="3" type="ORF">EBB54_13310</name>
</gene>
<feature type="transmembrane region" description="Helical" evidence="2">
    <location>
        <begin position="55"/>
        <end position="82"/>
    </location>
</feature>
<evidence type="ECO:0000256" key="2">
    <source>
        <dbReference type="SAM" id="Phobius"/>
    </source>
</evidence>
<feature type="region of interest" description="Disordered" evidence="1">
    <location>
        <begin position="307"/>
        <end position="338"/>
    </location>
</feature>
<keyword evidence="4" id="KW-1185">Reference proteome</keyword>
<dbReference type="Proteomes" id="UP000274920">
    <property type="component" value="Unassembled WGS sequence"/>
</dbReference>
<comment type="caution">
    <text evidence="3">The sequence shown here is derived from an EMBL/GenBank/DDBJ whole genome shotgun (WGS) entry which is preliminary data.</text>
</comment>
<keyword evidence="2" id="KW-0472">Membrane</keyword>
<dbReference type="EMBL" id="RHJS01000002">
    <property type="protein sequence ID" value="RRK32231.1"/>
    <property type="molecule type" value="Genomic_DNA"/>
</dbReference>
<proteinExistence type="predicted"/>
<keyword evidence="2" id="KW-1133">Transmembrane helix</keyword>
<accession>A0A426DHN6</accession>
<dbReference type="RefSeq" id="WP_125127727.1">
    <property type="nucleotide sequence ID" value="NZ_RHJS01000002.1"/>
</dbReference>